<evidence type="ECO:0000313" key="2">
    <source>
        <dbReference type="Proteomes" id="UP000192277"/>
    </source>
</evidence>
<accession>A0ABX3P342</accession>
<organism evidence="1 2">
    <name type="scientific">Niastella koreensis</name>
    <dbReference type="NCBI Taxonomy" id="354356"/>
    <lineage>
        <taxon>Bacteria</taxon>
        <taxon>Pseudomonadati</taxon>
        <taxon>Bacteroidota</taxon>
        <taxon>Chitinophagia</taxon>
        <taxon>Chitinophagales</taxon>
        <taxon>Chitinophagaceae</taxon>
        <taxon>Niastella</taxon>
    </lineage>
</organism>
<dbReference type="RefSeq" id="WP_041346151.1">
    <property type="nucleotide sequence ID" value="NZ_LWBO01000002.1"/>
</dbReference>
<evidence type="ECO:0008006" key="3">
    <source>
        <dbReference type="Google" id="ProtNLM"/>
    </source>
</evidence>
<name>A0ABX3P342_9BACT</name>
<proteinExistence type="predicted"/>
<protein>
    <recommendedName>
        <fullName evidence="3">Auto-transporter adhesin head GIN domain-containing protein</fullName>
    </recommendedName>
</protein>
<dbReference type="Proteomes" id="UP000192277">
    <property type="component" value="Unassembled WGS sequence"/>
</dbReference>
<keyword evidence="2" id="KW-1185">Reference proteome</keyword>
<gene>
    <name evidence="1" type="ORF">A4D02_20510</name>
</gene>
<reference evidence="1 2" key="1">
    <citation type="submission" date="2016-04" db="EMBL/GenBank/DDBJ databases">
        <authorList>
            <person name="Chen L."/>
            <person name="Zhuang W."/>
            <person name="Wang G."/>
        </authorList>
    </citation>
    <scope>NUCLEOTIDE SEQUENCE [LARGE SCALE GENOMIC DNA]</scope>
    <source>
        <strain evidence="2">GR20</strain>
    </source>
</reference>
<sequence length="234" mass="25954">MKTSNKLLLGIFLTILILTTTVQLMVYAKYKRGEFTPFKRDQFVQMTGLPVPAARFISLKGMGSCAVYPFYKLKVDIEKNNANIIKYHMVNDTLVISGSSKNIDDKQEPEGMNNSLVNIYLPPSVQLTGANCTFRIFGTEDSTSAASYNISLRHSYLFINYGGPDDHAAHFNQLNINSESSRIDLHRKAVINNLNLQLTDSHLNDLSATIGKLTMGPDDKSSIELSGKNANALK</sequence>
<evidence type="ECO:0000313" key="1">
    <source>
        <dbReference type="EMBL" id="OQP54065.1"/>
    </source>
</evidence>
<comment type="caution">
    <text evidence="1">The sequence shown here is derived from an EMBL/GenBank/DDBJ whole genome shotgun (WGS) entry which is preliminary data.</text>
</comment>
<dbReference type="EMBL" id="LWBO01000002">
    <property type="protein sequence ID" value="OQP54065.1"/>
    <property type="molecule type" value="Genomic_DNA"/>
</dbReference>